<name>A0A2A8D7Z2_9MICC</name>
<dbReference type="PANTHER" id="PTHR45790:SF3">
    <property type="entry name" value="S-ADENOSYL-L-METHIONINE-DEPENDENT UROPORPHYRINOGEN III METHYLTRANSFERASE, CHLOROPLASTIC"/>
    <property type="match status" value="1"/>
</dbReference>
<keyword evidence="8" id="KW-1185">Reference proteome</keyword>
<dbReference type="CDD" id="cd11642">
    <property type="entry name" value="SUMT"/>
    <property type="match status" value="1"/>
</dbReference>
<dbReference type="InterPro" id="IPR014777">
    <property type="entry name" value="4pyrrole_Mease_sub1"/>
</dbReference>
<evidence type="ECO:0000256" key="5">
    <source>
        <dbReference type="ARBA" id="ARBA00023244"/>
    </source>
</evidence>
<dbReference type="GO" id="GO:0032259">
    <property type="term" value="P:methylation"/>
    <property type="evidence" value="ECO:0007669"/>
    <property type="project" value="UniProtKB-KW"/>
</dbReference>
<dbReference type="RefSeq" id="WP_098042276.1">
    <property type="nucleotide sequence ID" value="NZ_CAUQVD010000019.1"/>
</dbReference>
<dbReference type="InterPro" id="IPR006366">
    <property type="entry name" value="CobA/CysG_C"/>
</dbReference>
<dbReference type="AlphaFoldDB" id="A0A2A8D7Z2"/>
<organism evidence="7 8">
    <name type="scientific">Rothia dentocariosa</name>
    <dbReference type="NCBI Taxonomy" id="2047"/>
    <lineage>
        <taxon>Bacteria</taxon>
        <taxon>Bacillati</taxon>
        <taxon>Actinomycetota</taxon>
        <taxon>Actinomycetes</taxon>
        <taxon>Micrococcales</taxon>
        <taxon>Micrococcaceae</taxon>
        <taxon>Rothia</taxon>
    </lineage>
</organism>
<dbReference type="FunFam" id="3.40.1010.10:FF:000001">
    <property type="entry name" value="Siroheme synthase"/>
    <property type="match status" value="1"/>
</dbReference>
<dbReference type="NCBIfam" id="NF004790">
    <property type="entry name" value="PRK06136.1"/>
    <property type="match status" value="1"/>
</dbReference>
<comment type="caution">
    <text evidence="7">The sequence shown here is derived from an EMBL/GenBank/DDBJ whole genome shotgun (WGS) entry which is preliminary data.</text>
</comment>
<dbReference type="PANTHER" id="PTHR45790">
    <property type="entry name" value="SIROHEME SYNTHASE-RELATED"/>
    <property type="match status" value="1"/>
</dbReference>
<reference evidence="7" key="1">
    <citation type="submission" date="2017-10" db="EMBL/GenBank/DDBJ databases">
        <title>Kefir isolates.</title>
        <authorList>
            <person name="Kim Y."/>
            <person name="Blasche S."/>
        </authorList>
    </citation>
    <scope>NUCLEOTIDE SEQUENCE [LARGE SCALE GENOMIC DNA]</scope>
    <source>
        <strain evidence="7">OG2-2</strain>
    </source>
</reference>
<dbReference type="GO" id="GO:0019354">
    <property type="term" value="P:siroheme biosynthetic process"/>
    <property type="evidence" value="ECO:0007669"/>
    <property type="project" value="InterPro"/>
</dbReference>
<dbReference type="EMBL" id="PDEV01000001">
    <property type="protein sequence ID" value="PEN16897.1"/>
    <property type="molecule type" value="Genomic_DNA"/>
</dbReference>
<evidence type="ECO:0000256" key="1">
    <source>
        <dbReference type="ARBA" id="ARBA00012162"/>
    </source>
</evidence>
<evidence type="ECO:0000256" key="3">
    <source>
        <dbReference type="ARBA" id="ARBA00022679"/>
    </source>
</evidence>
<dbReference type="InterPro" id="IPR035996">
    <property type="entry name" value="4pyrrol_Methylase_sf"/>
</dbReference>
<feature type="domain" description="Tetrapyrrole methylase" evidence="6">
    <location>
        <begin position="44"/>
        <end position="254"/>
    </location>
</feature>
<evidence type="ECO:0000313" key="8">
    <source>
        <dbReference type="Proteomes" id="UP000219947"/>
    </source>
</evidence>
<dbReference type="Proteomes" id="UP000219947">
    <property type="component" value="Unassembled WGS sequence"/>
</dbReference>
<dbReference type="Gene3D" id="3.30.950.10">
    <property type="entry name" value="Methyltransferase, Cobalt-precorrin-4 Transmethylase, Domain 2"/>
    <property type="match status" value="1"/>
</dbReference>
<dbReference type="Pfam" id="PF00590">
    <property type="entry name" value="TP_methylase"/>
    <property type="match status" value="1"/>
</dbReference>
<keyword evidence="4" id="KW-0949">S-adenosyl-L-methionine</keyword>
<gene>
    <name evidence="7" type="primary">cobA</name>
    <name evidence="7" type="ORF">CRM92_02340</name>
</gene>
<keyword evidence="5" id="KW-0627">Porphyrin biosynthesis</keyword>
<dbReference type="InterPro" id="IPR000878">
    <property type="entry name" value="4pyrrol_Mease"/>
</dbReference>
<dbReference type="SUPFAM" id="SSF53790">
    <property type="entry name" value="Tetrapyrrole methylase"/>
    <property type="match status" value="1"/>
</dbReference>
<evidence type="ECO:0000313" key="7">
    <source>
        <dbReference type="EMBL" id="PEN16897.1"/>
    </source>
</evidence>
<dbReference type="NCBIfam" id="TIGR01469">
    <property type="entry name" value="cobA_cysG_Cterm"/>
    <property type="match status" value="1"/>
</dbReference>
<dbReference type="EC" id="2.1.1.107" evidence="1"/>
<keyword evidence="3 7" id="KW-0808">Transferase</keyword>
<keyword evidence="2 7" id="KW-0489">Methyltransferase</keyword>
<evidence type="ECO:0000259" key="6">
    <source>
        <dbReference type="Pfam" id="PF00590"/>
    </source>
</evidence>
<protein>
    <recommendedName>
        <fullName evidence="1">uroporphyrinogen-III C-methyltransferase</fullName>
        <ecNumber evidence="1">2.1.1.107</ecNumber>
    </recommendedName>
</protein>
<evidence type="ECO:0000256" key="2">
    <source>
        <dbReference type="ARBA" id="ARBA00022603"/>
    </source>
</evidence>
<evidence type="ECO:0000256" key="4">
    <source>
        <dbReference type="ARBA" id="ARBA00022691"/>
    </source>
</evidence>
<dbReference type="GO" id="GO:0004851">
    <property type="term" value="F:uroporphyrin-III C-methyltransferase activity"/>
    <property type="evidence" value="ECO:0007669"/>
    <property type="project" value="UniProtKB-EC"/>
</dbReference>
<dbReference type="Gene3D" id="3.40.1010.10">
    <property type="entry name" value="Cobalt-precorrin-4 Transmethylase, Domain 1"/>
    <property type="match status" value="1"/>
</dbReference>
<accession>A0A2A8D7Z2</accession>
<sequence length="297" mass="31612">MSPKIPPFPPREFATIDEVLANIPAGVAQDAPLVPSSRADVPGKVYIAGGGPGALDLLTLRAVRALGEADVVLLDHLAPQELAEYAPNALIIDVGKVPGKHAVPQSRIQQLMIDYALAGKTVVRLKGGDPYVYGRGAEELDACFAAGLDAEVIPGITSAIAVPARASIPVTLRKVSSIFTVVSGHSGLDETDIQAVVSTLRAHGTVVLLMGVRTLPDTIEQMMSCGVESDMPLATIEKGFTDQERVIVTTLQQAPQDCQDVKSPAITVIGEVVYYARDDRHQFISHVHERLREQSTS</sequence>
<dbReference type="InterPro" id="IPR050161">
    <property type="entry name" value="Siro_Cobalamin_biosynth"/>
</dbReference>
<dbReference type="InterPro" id="IPR014776">
    <property type="entry name" value="4pyrrole_Mease_sub2"/>
</dbReference>
<proteinExistence type="predicted"/>